<evidence type="ECO:0000313" key="8">
    <source>
        <dbReference type="Proteomes" id="UP001162090"/>
    </source>
</evidence>
<evidence type="ECO:0000313" key="7">
    <source>
        <dbReference type="EMBL" id="CAI4056756.1"/>
    </source>
</evidence>
<dbReference type="PANTHER" id="PTHR21659:SF112">
    <property type="entry name" value="PROTEIN SNA2-RELATED"/>
    <property type="match status" value="1"/>
</dbReference>
<evidence type="ECO:0000256" key="2">
    <source>
        <dbReference type="ARBA" id="ARBA00009530"/>
    </source>
</evidence>
<dbReference type="AlphaFoldDB" id="A0AA35JEQ2"/>
<dbReference type="Proteomes" id="UP001162090">
    <property type="component" value="Chromosome 2"/>
</dbReference>
<reference evidence="7" key="1">
    <citation type="submission" date="2022-10" db="EMBL/GenBank/DDBJ databases">
        <authorList>
            <person name="Byrne P K."/>
        </authorList>
    </citation>
    <scope>NUCLEOTIDE SEQUENCE</scope>
    <source>
        <strain evidence="7">CBS7001</strain>
    </source>
</reference>
<comment type="subcellular location">
    <subcellularLocation>
        <location evidence="1">Membrane</location>
    </subcellularLocation>
</comment>
<evidence type="ECO:0000256" key="3">
    <source>
        <dbReference type="ARBA" id="ARBA00022692"/>
    </source>
</evidence>
<feature type="transmembrane region" description="Helical" evidence="6">
    <location>
        <begin position="31"/>
        <end position="53"/>
    </location>
</feature>
<accession>A0AA35JEQ2</accession>
<sequence length="80" mass="9172">MHARDWFLVFIAIFVPPLAVWLKRGFFSKDLLINFLLFLLGFFPGLIHAMYVISCHPYEENEASGYSHLSSTDDNYGSLA</sequence>
<evidence type="ECO:0000256" key="1">
    <source>
        <dbReference type="ARBA" id="ARBA00004370"/>
    </source>
</evidence>
<evidence type="ECO:0000256" key="6">
    <source>
        <dbReference type="SAM" id="Phobius"/>
    </source>
</evidence>
<proteinExistence type="inferred from homology"/>
<gene>
    <name evidence="7" type="primary">SUVC02G6290</name>
    <name evidence="7" type="ORF">SUVC_02G6290</name>
</gene>
<dbReference type="GO" id="GO:0016020">
    <property type="term" value="C:membrane"/>
    <property type="evidence" value="ECO:0007669"/>
    <property type="project" value="UniProtKB-SubCell"/>
</dbReference>
<dbReference type="PANTHER" id="PTHR21659">
    <property type="entry name" value="HYDROPHOBIC PROTEIN RCI2 LOW TEMPERATURE AND SALT RESPONSIVE PROTEIN LTI6 -RELATED"/>
    <property type="match status" value="1"/>
</dbReference>
<dbReference type="Pfam" id="PF01679">
    <property type="entry name" value="Pmp3"/>
    <property type="match status" value="1"/>
</dbReference>
<dbReference type="EMBL" id="OX365913">
    <property type="protein sequence ID" value="CAI4056756.1"/>
    <property type="molecule type" value="Genomic_DNA"/>
</dbReference>
<organism evidence="7 8">
    <name type="scientific">Saccharomyces uvarum</name>
    <name type="common">Yeast</name>
    <name type="synonym">Saccharomyces bayanus var. uvarum</name>
    <dbReference type="NCBI Taxonomy" id="230603"/>
    <lineage>
        <taxon>Eukaryota</taxon>
        <taxon>Fungi</taxon>
        <taxon>Dikarya</taxon>
        <taxon>Ascomycota</taxon>
        <taxon>Saccharomycotina</taxon>
        <taxon>Saccharomycetes</taxon>
        <taxon>Saccharomycetales</taxon>
        <taxon>Saccharomycetaceae</taxon>
        <taxon>Saccharomyces</taxon>
    </lineage>
</organism>
<protein>
    <submittedName>
        <fullName evidence="7">Uncharacterized protein</fullName>
    </submittedName>
</protein>
<feature type="transmembrane region" description="Helical" evidence="6">
    <location>
        <begin position="6"/>
        <end position="22"/>
    </location>
</feature>
<keyword evidence="4 6" id="KW-1133">Transmembrane helix</keyword>
<evidence type="ECO:0000256" key="5">
    <source>
        <dbReference type="ARBA" id="ARBA00023136"/>
    </source>
</evidence>
<keyword evidence="5 6" id="KW-0472">Membrane</keyword>
<keyword evidence="3 6" id="KW-0812">Transmembrane</keyword>
<name>A0AA35JEQ2_SACUV</name>
<dbReference type="InterPro" id="IPR000612">
    <property type="entry name" value="PMP3"/>
</dbReference>
<evidence type="ECO:0000256" key="4">
    <source>
        <dbReference type="ARBA" id="ARBA00022989"/>
    </source>
</evidence>
<comment type="similarity">
    <text evidence="2">Belongs to the UPF0057 (PMP3) family.</text>
</comment>
<dbReference type="PROSITE" id="PS01309">
    <property type="entry name" value="UPF0057"/>
    <property type="match status" value="1"/>
</dbReference>